<dbReference type="GO" id="GO:0005524">
    <property type="term" value="F:ATP binding"/>
    <property type="evidence" value="ECO:0007669"/>
    <property type="project" value="UniProtKB-KW"/>
</dbReference>
<evidence type="ECO:0000256" key="1">
    <source>
        <dbReference type="ARBA" id="ARBA00004496"/>
    </source>
</evidence>
<reference evidence="12" key="2">
    <citation type="submission" date="2015-11" db="EMBL/GenBank/DDBJ databases">
        <authorList>
            <person name="Zhang Y."/>
            <person name="Guo Z."/>
        </authorList>
    </citation>
    <scope>NUCLEOTIDE SEQUENCE [LARGE SCALE GENOMIC DNA]</scope>
    <source>
        <strain evidence="12">Mu292</strain>
    </source>
</reference>
<dbReference type="AlphaFoldDB" id="A0A0X8XV98"/>
<keyword evidence="8" id="KW-0067">ATP-binding</keyword>
<keyword evidence="4" id="KW-0963">Cytoplasm</keyword>
<dbReference type="PANTHER" id="PTHR33540:SF2">
    <property type="entry name" value="TRNA THREONYLCARBAMOYLADENOSINE BIOSYNTHESIS PROTEIN TSAE"/>
    <property type="match status" value="1"/>
</dbReference>
<keyword evidence="14" id="KW-1185">Reference proteome</keyword>
<dbReference type="Gene3D" id="3.40.50.300">
    <property type="entry name" value="P-loop containing nucleotide triphosphate hydrolases"/>
    <property type="match status" value="1"/>
</dbReference>
<dbReference type="InterPro" id="IPR003442">
    <property type="entry name" value="T6A_TsaE"/>
</dbReference>
<evidence type="ECO:0000313" key="13">
    <source>
        <dbReference type="EMBL" id="GEC86794.1"/>
    </source>
</evidence>
<evidence type="ECO:0000256" key="11">
    <source>
        <dbReference type="ARBA" id="ARBA00032441"/>
    </source>
</evidence>
<evidence type="ECO:0000256" key="9">
    <source>
        <dbReference type="ARBA" id="ARBA00022842"/>
    </source>
</evidence>
<evidence type="ECO:0000256" key="6">
    <source>
        <dbReference type="ARBA" id="ARBA00022723"/>
    </source>
</evidence>
<dbReference type="SUPFAM" id="SSF52540">
    <property type="entry name" value="P-loop containing nucleoside triphosphate hydrolases"/>
    <property type="match status" value="2"/>
</dbReference>
<comment type="similarity">
    <text evidence="2">Belongs to the TsaE family.</text>
</comment>
<evidence type="ECO:0000256" key="7">
    <source>
        <dbReference type="ARBA" id="ARBA00022741"/>
    </source>
</evidence>
<keyword evidence="7" id="KW-0547">Nucleotide-binding</keyword>
<dbReference type="GO" id="GO:0016740">
    <property type="term" value="F:transferase activity"/>
    <property type="evidence" value="ECO:0007669"/>
    <property type="project" value="UniProtKB-KW"/>
</dbReference>
<dbReference type="GO" id="GO:0002949">
    <property type="term" value="P:tRNA threonylcarbamoyladenosine modification"/>
    <property type="evidence" value="ECO:0007669"/>
    <property type="project" value="InterPro"/>
</dbReference>
<evidence type="ECO:0000313" key="12">
    <source>
        <dbReference type="EMBL" id="CUU64886.1"/>
    </source>
</evidence>
<comment type="subcellular location">
    <subcellularLocation>
        <location evidence="1">Cytoplasm</location>
    </subcellularLocation>
</comment>
<comment type="function">
    <text evidence="10">Required for the formation of a threonylcarbamoyl group on adenosine at position 37 (t(6)A37) in tRNAs that read codons beginning with adenine. Is involved in the transfer of the threonylcarbamoyl moiety of threonylcarbamoyl-AMP (TC-AMP) to the N6 group of A37, together with TsaD and TsaB. TsaE seems to play an indirect role in the t(6)A biosynthesis pathway, possibly in regulating the core enzymatic function of TsaD.</text>
</comment>
<evidence type="ECO:0000256" key="10">
    <source>
        <dbReference type="ARBA" id="ARBA00024908"/>
    </source>
</evidence>
<dbReference type="Proteomes" id="UP000182498">
    <property type="component" value="Unassembled WGS sequence"/>
</dbReference>
<dbReference type="InterPro" id="IPR027417">
    <property type="entry name" value="P-loop_NTPase"/>
</dbReference>
<dbReference type="GO" id="GO:0046872">
    <property type="term" value="F:metal ion binding"/>
    <property type="evidence" value="ECO:0007669"/>
    <property type="project" value="UniProtKB-KW"/>
</dbReference>
<reference evidence="13 15" key="3">
    <citation type="submission" date="2019-06" db="EMBL/GenBank/DDBJ databases">
        <title>Whole genome shotgun sequence of Corynebacterium variabile NBRC 15286.</title>
        <authorList>
            <person name="Hosoyama A."/>
            <person name="Uohara A."/>
            <person name="Ohji S."/>
            <person name="Ichikawa N."/>
        </authorList>
    </citation>
    <scope>NUCLEOTIDE SEQUENCE [LARGE SCALE GENOMIC DNA]</scope>
    <source>
        <strain evidence="13 15">NBRC 15286</strain>
    </source>
</reference>
<protein>
    <recommendedName>
        <fullName evidence="3">tRNA threonylcarbamoyladenosine biosynthesis protein TsaE</fullName>
    </recommendedName>
    <alternativeName>
        <fullName evidence="11">t(6)A37 threonylcarbamoyladenosine biosynthesis protein TsaE</fullName>
    </alternativeName>
</protein>
<gene>
    <name evidence="13" type="ORF">CVA01_21080</name>
    <name evidence="12" type="ORF">CVAR292_00191</name>
</gene>
<evidence type="ECO:0000256" key="4">
    <source>
        <dbReference type="ARBA" id="ARBA00022490"/>
    </source>
</evidence>
<organism evidence="12 14">
    <name type="scientific">Corynebacterium variabile</name>
    <dbReference type="NCBI Taxonomy" id="1727"/>
    <lineage>
        <taxon>Bacteria</taxon>
        <taxon>Bacillati</taxon>
        <taxon>Actinomycetota</taxon>
        <taxon>Actinomycetes</taxon>
        <taxon>Mycobacteriales</taxon>
        <taxon>Corynebacteriaceae</taxon>
        <taxon>Corynebacterium</taxon>
    </lineage>
</organism>
<name>A0A0X8XV98_9CORY</name>
<dbReference type="RefSeq" id="WP_244938259.1">
    <property type="nucleotide sequence ID" value="NZ_BJNT01000016.1"/>
</dbReference>
<proteinExistence type="inferred from homology"/>
<accession>A0A0X8XV98</accession>
<dbReference type="GeneID" id="82888227"/>
<evidence type="ECO:0000256" key="5">
    <source>
        <dbReference type="ARBA" id="ARBA00022694"/>
    </source>
</evidence>
<sequence>MGADFTADFTAPSGTAPASSAEAMRDLGEQLGAVLQAGDVVVLTGPLGAGKTTFTQGLVRGLGATGRVQSPTFTIIREHKAGTRSDGSAGVGLLHMDAYRLLGDAVHTAVSEGGADIPREAVLDILESLDVDDDLGDRVLVAEWGRGVVETLSTRVIDVEIVRDGGDGSGNPDALADDDEPRDLRWTWLDRH</sequence>
<evidence type="ECO:0000256" key="3">
    <source>
        <dbReference type="ARBA" id="ARBA00019010"/>
    </source>
</evidence>
<dbReference type="GO" id="GO:0005737">
    <property type="term" value="C:cytoplasm"/>
    <property type="evidence" value="ECO:0007669"/>
    <property type="project" value="UniProtKB-SubCell"/>
</dbReference>
<dbReference type="Proteomes" id="UP000319986">
    <property type="component" value="Unassembled WGS sequence"/>
</dbReference>
<dbReference type="NCBIfam" id="TIGR00150">
    <property type="entry name" value="T6A_YjeE"/>
    <property type="match status" value="1"/>
</dbReference>
<evidence type="ECO:0000256" key="2">
    <source>
        <dbReference type="ARBA" id="ARBA00007599"/>
    </source>
</evidence>
<keyword evidence="6" id="KW-0479">Metal-binding</keyword>
<evidence type="ECO:0000313" key="15">
    <source>
        <dbReference type="Proteomes" id="UP000319986"/>
    </source>
</evidence>
<evidence type="ECO:0000256" key="8">
    <source>
        <dbReference type="ARBA" id="ARBA00022840"/>
    </source>
</evidence>
<dbReference type="EMBL" id="BJNT01000016">
    <property type="protein sequence ID" value="GEC86794.1"/>
    <property type="molecule type" value="Genomic_DNA"/>
</dbReference>
<keyword evidence="5" id="KW-0819">tRNA processing</keyword>
<reference evidence="14" key="1">
    <citation type="submission" date="2015-11" db="EMBL/GenBank/DDBJ databases">
        <authorList>
            <person name="Dugat-Bony E."/>
        </authorList>
    </citation>
    <scope>NUCLEOTIDE SEQUENCE [LARGE SCALE GENOMIC DNA]</scope>
    <source>
        <strain evidence="14">Mu292</strain>
    </source>
</reference>
<keyword evidence="9" id="KW-0460">Magnesium</keyword>
<dbReference type="Pfam" id="PF02367">
    <property type="entry name" value="TsaE"/>
    <property type="match status" value="1"/>
</dbReference>
<dbReference type="EMBL" id="FAUH01000001">
    <property type="protein sequence ID" value="CUU64886.1"/>
    <property type="molecule type" value="Genomic_DNA"/>
</dbReference>
<keyword evidence="13" id="KW-0808">Transferase</keyword>
<evidence type="ECO:0000313" key="14">
    <source>
        <dbReference type="Proteomes" id="UP000182498"/>
    </source>
</evidence>
<dbReference type="PANTHER" id="PTHR33540">
    <property type="entry name" value="TRNA THREONYLCARBAMOYLADENOSINE BIOSYNTHESIS PROTEIN TSAE"/>
    <property type="match status" value="1"/>
</dbReference>